<protein>
    <submittedName>
        <fullName evidence="2">EbsA family protein</fullName>
    </submittedName>
</protein>
<name>A0ABW5TI55_9ENTE</name>
<keyword evidence="3" id="KW-1185">Reference proteome</keyword>
<evidence type="ECO:0000313" key="3">
    <source>
        <dbReference type="Proteomes" id="UP001597427"/>
    </source>
</evidence>
<organism evidence="2 3">
    <name type="scientific">Enterococcus camelliae</name>
    <dbReference type="NCBI Taxonomy" id="453959"/>
    <lineage>
        <taxon>Bacteria</taxon>
        <taxon>Bacillati</taxon>
        <taxon>Bacillota</taxon>
        <taxon>Bacilli</taxon>
        <taxon>Lactobacillales</taxon>
        <taxon>Enterococcaceae</taxon>
        <taxon>Enterococcus</taxon>
    </lineage>
</organism>
<keyword evidence="1" id="KW-0472">Membrane</keyword>
<feature type="transmembrane region" description="Helical" evidence="1">
    <location>
        <begin position="12"/>
        <end position="35"/>
    </location>
</feature>
<keyword evidence="1" id="KW-1133">Transmembrane helix</keyword>
<reference evidence="3" key="1">
    <citation type="journal article" date="2019" name="Int. J. Syst. Evol. Microbiol.">
        <title>The Global Catalogue of Microorganisms (GCM) 10K type strain sequencing project: providing services to taxonomists for standard genome sequencing and annotation.</title>
        <authorList>
            <consortium name="The Broad Institute Genomics Platform"/>
            <consortium name="The Broad Institute Genome Sequencing Center for Infectious Disease"/>
            <person name="Wu L."/>
            <person name="Ma J."/>
        </authorList>
    </citation>
    <scope>NUCLEOTIDE SEQUENCE [LARGE SCALE GENOMIC DNA]</scope>
    <source>
        <strain evidence="3">TISTR 932</strain>
    </source>
</reference>
<dbReference type="InterPro" id="IPR020215">
    <property type="entry name" value="EbsA-like"/>
</dbReference>
<feature type="transmembrane region" description="Helical" evidence="1">
    <location>
        <begin position="41"/>
        <end position="59"/>
    </location>
</feature>
<proteinExistence type="predicted"/>
<evidence type="ECO:0000256" key="1">
    <source>
        <dbReference type="SAM" id="Phobius"/>
    </source>
</evidence>
<comment type="caution">
    <text evidence="2">The sequence shown here is derived from an EMBL/GenBank/DDBJ whole genome shotgun (WGS) entry which is preliminary data.</text>
</comment>
<dbReference type="EMBL" id="JBHUMO010000011">
    <property type="protein sequence ID" value="MFD2728178.1"/>
    <property type="molecule type" value="Genomic_DNA"/>
</dbReference>
<sequence length="131" mass="15677">MSSQKKFHWQPETATSLIFWSFAFFLFFFSLVMALENTRPYPASIGLTIFSLLFMCIGWNRKIILEKNHLRIIYARFWKKKDLPLTSIVTIQQVSNHVSIRLENEAFLCKMSKKTRTRFFEEWEKIENGRS</sequence>
<dbReference type="Proteomes" id="UP001597427">
    <property type="component" value="Unassembled WGS sequence"/>
</dbReference>
<accession>A0ABW5TI55</accession>
<dbReference type="RefSeq" id="WP_379979327.1">
    <property type="nucleotide sequence ID" value="NZ_JBHUMO010000011.1"/>
</dbReference>
<dbReference type="Pfam" id="PF17255">
    <property type="entry name" value="EbsA"/>
    <property type="match status" value="1"/>
</dbReference>
<evidence type="ECO:0000313" key="2">
    <source>
        <dbReference type="EMBL" id="MFD2728178.1"/>
    </source>
</evidence>
<gene>
    <name evidence="2" type="ORF">ACFSR0_01840</name>
</gene>
<keyword evidence="1" id="KW-0812">Transmembrane</keyword>